<comment type="similarity">
    <text evidence="1">Belongs to the class-I aminoacyl-tRNA synthetase family.</text>
</comment>
<dbReference type="GO" id="GO:0006429">
    <property type="term" value="P:leucyl-tRNA aminoacylation"/>
    <property type="evidence" value="ECO:0007669"/>
    <property type="project" value="InterPro"/>
</dbReference>
<keyword evidence="3" id="KW-1185">Reference proteome</keyword>
<gene>
    <name evidence="2" type="ORF">OIU85_030414</name>
</gene>
<dbReference type="PANTHER" id="PTHR45794">
    <property type="entry name" value="LEUCYL-TRNA SYNTHETASE"/>
    <property type="match status" value="1"/>
</dbReference>
<dbReference type="OrthoDB" id="1930820at2759"/>
<proteinExistence type="inferred from homology"/>
<dbReference type="EMBL" id="JAPFFL010000009">
    <property type="protein sequence ID" value="KAJ6704598.1"/>
    <property type="molecule type" value="Genomic_DNA"/>
</dbReference>
<dbReference type="GO" id="GO:0005524">
    <property type="term" value="F:ATP binding"/>
    <property type="evidence" value="ECO:0007669"/>
    <property type="project" value="InterPro"/>
</dbReference>
<dbReference type="AlphaFoldDB" id="A0A9Q0T8H9"/>
<comment type="caution">
    <text evidence="2">The sequence shown here is derived from an EMBL/GenBank/DDBJ whole genome shotgun (WGS) entry which is preliminary data.</text>
</comment>
<dbReference type="InterPro" id="IPR004493">
    <property type="entry name" value="Leu-tRNA-synth_Ia_arc/euk"/>
</dbReference>
<reference evidence="2" key="1">
    <citation type="submission" date="2022-11" db="EMBL/GenBank/DDBJ databases">
        <authorList>
            <person name="Hyden B.L."/>
            <person name="Feng K."/>
            <person name="Yates T."/>
            <person name="Jawdy S."/>
            <person name="Smart L.B."/>
            <person name="Muchero W."/>
        </authorList>
    </citation>
    <scope>NUCLEOTIDE SEQUENCE</scope>
    <source>
        <tissue evidence="2">Shoot tip</tissue>
    </source>
</reference>
<reference evidence="2" key="2">
    <citation type="journal article" date="2023" name="Int. J. Mol. Sci.">
        <title>De Novo Assembly and Annotation of 11 Diverse Shrub Willow (Salix) Genomes Reveals Novel Gene Organization in Sex-Linked Regions.</title>
        <authorList>
            <person name="Hyden B."/>
            <person name="Feng K."/>
            <person name="Yates T.B."/>
            <person name="Jawdy S."/>
            <person name="Cereghino C."/>
            <person name="Smart L.B."/>
            <person name="Muchero W."/>
        </authorList>
    </citation>
    <scope>NUCLEOTIDE SEQUENCE [LARGE SCALE GENOMIC DNA]</scope>
    <source>
        <tissue evidence="2">Shoot tip</tissue>
    </source>
</reference>
<accession>A0A9Q0T8H9</accession>
<evidence type="ECO:0000256" key="1">
    <source>
        <dbReference type="ARBA" id="ARBA00005594"/>
    </source>
</evidence>
<dbReference type="GO" id="GO:0004823">
    <property type="term" value="F:leucine-tRNA ligase activity"/>
    <property type="evidence" value="ECO:0007669"/>
    <property type="project" value="InterPro"/>
</dbReference>
<organism evidence="2 3">
    <name type="scientific">Salix viminalis</name>
    <name type="common">Common osier</name>
    <name type="synonym">Basket willow</name>
    <dbReference type="NCBI Taxonomy" id="40686"/>
    <lineage>
        <taxon>Eukaryota</taxon>
        <taxon>Viridiplantae</taxon>
        <taxon>Streptophyta</taxon>
        <taxon>Embryophyta</taxon>
        <taxon>Tracheophyta</taxon>
        <taxon>Spermatophyta</taxon>
        <taxon>Magnoliopsida</taxon>
        <taxon>eudicotyledons</taxon>
        <taxon>Gunneridae</taxon>
        <taxon>Pentapetalae</taxon>
        <taxon>rosids</taxon>
        <taxon>fabids</taxon>
        <taxon>Malpighiales</taxon>
        <taxon>Salicaceae</taxon>
        <taxon>Saliceae</taxon>
        <taxon>Salix</taxon>
    </lineage>
</organism>
<evidence type="ECO:0000313" key="2">
    <source>
        <dbReference type="EMBL" id="KAJ6704598.1"/>
    </source>
</evidence>
<dbReference type="SUPFAM" id="SSF52374">
    <property type="entry name" value="Nucleotidylyl transferase"/>
    <property type="match status" value="1"/>
</dbReference>
<dbReference type="InterPro" id="IPR014729">
    <property type="entry name" value="Rossmann-like_a/b/a_fold"/>
</dbReference>
<sequence>MNLYSDETRHGFEHTLGWLNRWACSRSYGLGTRIPWDPEFLVESLSDSTIYMAYYTVAHFLHNEDMYGANKTHPIKPEEMTDDVWEFHLL</sequence>
<protein>
    <submittedName>
        <fullName evidence="2">LEUCYL-TRNA SYNTHETASE</fullName>
    </submittedName>
</protein>
<dbReference type="Gene3D" id="3.40.50.620">
    <property type="entry name" value="HUPs"/>
    <property type="match status" value="1"/>
</dbReference>
<evidence type="ECO:0000313" key="3">
    <source>
        <dbReference type="Proteomes" id="UP001151529"/>
    </source>
</evidence>
<dbReference type="PANTHER" id="PTHR45794:SF1">
    <property type="entry name" value="LEUCINE--TRNA LIGASE, CYTOPLASMIC"/>
    <property type="match status" value="1"/>
</dbReference>
<name>A0A9Q0T8H9_SALVM</name>
<dbReference type="Proteomes" id="UP001151529">
    <property type="component" value="Chromosome 3"/>
</dbReference>